<evidence type="ECO:0000313" key="14">
    <source>
        <dbReference type="Proteomes" id="UP000517765"/>
    </source>
</evidence>
<feature type="active site" description="Charge relay system" evidence="5 6">
    <location>
        <position position="186"/>
    </location>
</feature>
<dbReference type="InterPro" id="IPR022398">
    <property type="entry name" value="Peptidase_S8_His-AS"/>
</dbReference>
<dbReference type="Proteomes" id="UP000320857">
    <property type="component" value="Unassembled WGS sequence"/>
</dbReference>
<dbReference type="EMBL" id="JABJWZ010000006">
    <property type="protein sequence ID" value="MBB1252064.1"/>
    <property type="molecule type" value="Genomic_DNA"/>
</dbReference>
<dbReference type="EMBL" id="JABJXA010000069">
    <property type="protein sequence ID" value="MBB1259865.1"/>
    <property type="molecule type" value="Genomic_DNA"/>
</dbReference>
<feature type="active site" description="Charge relay system" evidence="5 6">
    <location>
        <position position="437"/>
    </location>
</feature>
<evidence type="ECO:0000256" key="2">
    <source>
        <dbReference type="ARBA" id="ARBA00022670"/>
    </source>
</evidence>
<feature type="signal peptide" evidence="8">
    <location>
        <begin position="1"/>
        <end position="34"/>
    </location>
</feature>
<dbReference type="InterPro" id="IPR036852">
    <property type="entry name" value="Peptidase_S8/S53_dom_sf"/>
</dbReference>
<comment type="similarity">
    <text evidence="1 6 7">Belongs to the peptidase S8 family.</text>
</comment>
<dbReference type="AlphaFoldDB" id="A0A5P0YJL9"/>
<dbReference type="InterPro" id="IPR023828">
    <property type="entry name" value="Peptidase_S8_Ser-AS"/>
</dbReference>
<evidence type="ECO:0000313" key="12">
    <source>
        <dbReference type="EMBL" id="MQS00428.1"/>
    </source>
</evidence>
<dbReference type="Gene3D" id="3.40.50.200">
    <property type="entry name" value="Peptidase S8/S53 domain"/>
    <property type="match status" value="1"/>
</dbReference>
<dbReference type="InterPro" id="IPR050131">
    <property type="entry name" value="Peptidase_S8_subtilisin-like"/>
</dbReference>
<dbReference type="GO" id="GO:0006508">
    <property type="term" value="P:proteolysis"/>
    <property type="evidence" value="ECO:0007669"/>
    <property type="project" value="UniProtKB-KW"/>
</dbReference>
<evidence type="ECO:0000256" key="1">
    <source>
        <dbReference type="ARBA" id="ARBA00011073"/>
    </source>
</evidence>
<dbReference type="PROSITE" id="PS00138">
    <property type="entry name" value="SUBTILASE_SER"/>
    <property type="match status" value="1"/>
</dbReference>
<reference evidence="12 13" key="1">
    <citation type="submission" date="2019-10" db="EMBL/GenBank/DDBJ databases">
        <title>Streptomyces sp. nov., a novel actinobacterium isolated from alkaline environment.</title>
        <authorList>
            <person name="Golinska P."/>
        </authorList>
    </citation>
    <scope>NUCLEOTIDE SEQUENCE [LARGE SCALE GENOMIC DNA]</scope>
    <source>
        <strain evidence="12 13">OF1</strain>
    </source>
</reference>
<dbReference type="InterPro" id="IPR015500">
    <property type="entry name" value="Peptidase_S8_subtilisin-rel"/>
</dbReference>
<keyword evidence="13" id="KW-1185">Reference proteome</keyword>
<comment type="caution">
    <text evidence="12">The sequence shown here is derived from an EMBL/GenBank/DDBJ whole genome shotgun (WGS) entry which is preliminary data.</text>
</comment>
<name>A0A5P0YJL9_9ACTN</name>
<evidence type="ECO:0000259" key="9">
    <source>
        <dbReference type="Pfam" id="PF00082"/>
    </source>
</evidence>
<reference evidence="14 15" key="2">
    <citation type="submission" date="2020-05" db="EMBL/GenBank/DDBJ databases">
        <title>Classification of alakaliphilic streptomycetes isolated from an alkaline soil next to Lonar Crater, India and a proposal for the recognition of Streptomyces alkaliterrae sp. nov.</title>
        <authorList>
            <person name="Golinska P."/>
        </authorList>
    </citation>
    <scope>NUCLEOTIDE SEQUENCE [LARGE SCALE GENOMIC DNA]</scope>
    <source>
        <strain evidence="15">OF3</strain>
        <strain evidence="14">OF8</strain>
    </source>
</reference>
<keyword evidence="8" id="KW-0732">Signal</keyword>
<feature type="chain" id="PRO_5033496152" evidence="8">
    <location>
        <begin position="35"/>
        <end position="515"/>
    </location>
</feature>
<evidence type="ECO:0000256" key="7">
    <source>
        <dbReference type="RuleBase" id="RU003355"/>
    </source>
</evidence>
<reference evidence="10" key="3">
    <citation type="journal article" name="Syst. Appl. Microbiol.">
        <title>Streptomyces alkaliterrae sp. nov., isolated from an alkaline soil, and emended descriptions of Streptomyces alkaliphilus, Streptomyces calidiresistens and Streptomyces durbertensis.</title>
        <authorList>
            <person name="Swiecimska M."/>
            <person name="Golinska P."/>
            <person name="Nouioui I."/>
            <person name="Wypij M."/>
            <person name="Rai M."/>
            <person name="Sangal V."/>
            <person name="Goodfellow M."/>
        </authorList>
    </citation>
    <scope>NUCLEOTIDE SEQUENCE</scope>
    <source>
        <strain evidence="10">OF3</strain>
        <strain evidence="11">OF8</strain>
    </source>
</reference>
<dbReference type="RefSeq" id="WP_143645904.1">
    <property type="nucleotide sequence ID" value="NZ_JABJWZ010000006.1"/>
</dbReference>
<evidence type="ECO:0000313" key="10">
    <source>
        <dbReference type="EMBL" id="MBB1252064.1"/>
    </source>
</evidence>
<dbReference type="SUPFAM" id="SSF52743">
    <property type="entry name" value="Subtilisin-like"/>
    <property type="match status" value="1"/>
</dbReference>
<dbReference type="Proteomes" id="UP000525686">
    <property type="component" value="Unassembled WGS sequence"/>
</dbReference>
<dbReference type="GO" id="GO:0004252">
    <property type="term" value="F:serine-type endopeptidase activity"/>
    <property type="evidence" value="ECO:0007669"/>
    <property type="project" value="UniProtKB-UniRule"/>
</dbReference>
<dbReference type="PROSITE" id="PS51892">
    <property type="entry name" value="SUBTILASE"/>
    <property type="match status" value="1"/>
</dbReference>
<evidence type="ECO:0000256" key="5">
    <source>
        <dbReference type="PIRSR" id="PIRSR615500-1"/>
    </source>
</evidence>
<dbReference type="PANTHER" id="PTHR43806:SF11">
    <property type="entry name" value="CEREVISIN-RELATED"/>
    <property type="match status" value="1"/>
</dbReference>
<evidence type="ECO:0000313" key="15">
    <source>
        <dbReference type="Proteomes" id="UP000525686"/>
    </source>
</evidence>
<organism evidence="12 13">
    <name type="scientific">Streptomyces alkaliterrae</name>
    <dbReference type="NCBI Taxonomy" id="2213162"/>
    <lineage>
        <taxon>Bacteria</taxon>
        <taxon>Bacillati</taxon>
        <taxon>Actinomycetota</taxon>
        <taxon>Actinomycetes</taxon>
        <taxon>Kitasatosporales</taxon>
        <taxon>Streptomycetaceae</taxon>
        <taxon>Streptomyces</taxon>
    </lineage>
</organism>
<accession>A0A5P0YJL9</accession>
<keyword evidence="4 6" id="KW-0720">Serine protease</keyword>
<evidence type="ECO:0000256" key="6">
    <source>
        <dbReference type="PROSITE-ProRule" id="PRU01240"/>
    </source>
</evidence>
<dbReference type="OrthoDB" id="9813435at2"/>
<dbReference type="PROSITE" id="PS00137">
    <property type="entry name" value="SUBTILASE_HIS"/>
    <property type="match status" value="1"/>
</dbReference>
<dbReference type="PRINTS" id="PR00723">
    <property type="entry name" value="SUBTILISIN"/>
</dbReference>
<keyword evidence="3 6" id="KW-0378">Hydrolase</keyword>
<protein>
    <submittedName>
        <fullName evidence="12">S8 family serine peptidase</fullName>
    </submittedName>
</protein>
<dbReference type="InterPro" id="IPR000209">
    <property type="entry name" value="Peptidase_S8/S53_dom"/>
</dbReference>
<proteinExistence type="inferred from homology"/>
<gene>
    <name evidence="12" type="ORF">FNX44_000735</name>
    <name evidence="10" type="ORF">H3146_01600</name>
    <name evidence="11" type="ORF">H3147_13620</name>
</gene>
<evidence type="ECO:0000313" key="11">
    <source>
        <dbReference type="EMBL" id="MBB1259865.1"/>
    </source>
</evidence>
<feature type="active site" description="Charge relay system" evidence="5 6">
    <location>
        <position position="229"/>
    </location>
</feature>
<keyword evidence="2 6" id="KW-0645">Protease</keyword>
<evidence type="ECO:0000313" key="13">
    <source>
        <dbReference type="Proteomes" id="UP000320857"/>
    </source>
</evidence>
<dbReference type="PANTHER" id="PTHR43806">
    <property type="entry name" value="PEPTIDASE S8"/>
    <property type="match status" value="1"/>
</dbReference>
<dbReference type="Proteomes" id="UP000517765">
    <property type="component" value="Unassembled WGS sequence"/>
</dbReference>
<feature type="domain" description="Peptidase S8/S53" evidence="9">
    <location>
        <begin position="178"/>
        <end position="505"/>
    </location>
</feature>
<dbReference type="Pfam" id="PF00082">
    <property type="entry name" value="Peptidase_S8"/>
    <property type="match status" value="1"/>
</dbReference>
<dbReference type="InterPro" id="IPR023827">
    <property type="entry name" value="Peptidase_S8_Asp-AS"/>
</dbReference>
<sequence length="515" mass="53851">MALRPLSGKRRSVVFSAGLALTVSLGLLPGASAAAEDGKGQSATADGPKLSYVVNTAPDRKSVRRAEDAVRRAGGKVVTSYREIGVVIAHSRNSGFGDRMRATPGINSAGATRTAPIETATTTDVGKPEYVDVKKLAKAKPNQTARGDQLNEEPLESLQWALPQINADKAHAISQGSRDVTVAVIDTGVDDTHPDLAPNFSAKQSANCVGGVADTSRGAWRPYPDGSYHGTHVAGIVAAARNGVGIAGAAPGVQVSSIKVSEPGEGFFYTEAVVCAFMFASKTGVEITNNSYYIDPWLFTCTNDPDQKALVDSVSRAINYSRGKGTAHVTSAGNSYTDLAASEVTDRTSPNDSTPVERKINPRICPDMPTQLPGVISVSATGSHKLKSYYSNYGTGQVDVAAPGGDARYQLPPAPGKHGGVLSTMPDGEYAFLQGTSMAGPYVAGVAALIKSKDPKVSPQELAWRLKAQAMSTACPDEPYDPSGNGQFAAQCTGTEHVNNFYGYGIVDALAAVRR</sequence>
<dbReference type="EMBL" id="VJYK02000003">
    <property type="protein sequence ID" value="MQS00428.1"/>
    <property type="molecule type" value="Genomic_DNA"/>
</dbReference>
<evidence type="ECO:0000256" key="4">
    <source>
        <dbReference type="ARBA" id="ARBA00022825"/>
    </source>
</evidence>
<dbReference type="PROSITE" id="PS00136">
    <property type="entry name" value="SUBTILASE_ASP"/>
    <property type="match status" value="1"/>
</dbReference>
<evidence type="ECO:0000256" key="8">
    <source>
        <dbReference type="SAM" id="SignalP"/>
    </source>
</evidence>
<evidence type="ECO:0000256" key="3">
    <source>
        <dbReference type="ARBA" id="ARBA00022801"/>
    </source>
</evidence>